<dbReference type="PANTHER" id="PTHR30258">
    <property type="entry name" value="TYPE II SECRETION SYSTEM PROTEIN GSPE-RELATED"/>
    <property type="match status" value="1"/>
</dbReference>
<dbReference type="PANTHER" id="PTHR30258:SF3">
    <property type="entry name" value="SLL1921 PROTEIN"/>
    <property type="match status" value="1"/>
</dbReference>
<accession>A0A7V2B2U9</accession>
<comment type="caution">
    <text evidence="6">The sequence shown here is derived from an EMBL/GenBank/DDBJ whole genome shotgun (WGS) entry which is preliminary data.</text>
</comment>
<organism evidence="6">
    <name type="scientific">Rhodothermus marinus</name>
    <name type="common">Rhodothermus obamensis</name>
    <dbReference type="NCBI Taxonomy" id="29549"/>
    <lineage>
        <taxon>Bacteria</taxon>
        <taxon>Pseudomonadati</taxon>
        <taxon>Rhodothermota</taxon>
        <taxon>Rhodothermia</taxon>
        <taxon>Rhodothermales</taxon>
        <taxon>Rhodothermaceae</taxon>
        <taxon>Rhodothermus</taxon>
    </lineage>
</organism>
<dbReference type="InterPro" id="IPR027417">
    <property type="entry name" value="P-loop_NTPase"/>
</dbReference>
<evidence type="ECO:0000313" key="6">
    <source>
        <dbReference type="EMBL" id="HER97286.1"/>
    </source>
</evidence>
<evidence type="ECO:0000256" key="3">
    <source>
        <dbReference type="ARBA" id="ARBA00022840"/>
    </source>
</evidence>
<dbReference type="GO" id="GO:0016887">
    <property type="term" value="F:ATP hydrolysis activity"/>
    <property type="evidence" value="ECO:0007669"/>
    <property type="project" value="TreeGrafter"/>
</dbReference>
<dbReference type="PROSITE" id="PS00662">
    <property type="entry name" value="T2SP_E"/>
    <property type="match status" value="1"/>
</dbReference>
<proteinExistence type="inferred from homology"/>
<dbReference type="Gene3D" id="3.40.50.300">
    <property type="entry name" value="P-loop containing nucleotide triphosphate hydrolases"/>
    <property type="match status" value="1"/>
</dbReference>
<reference evidence="6" key="1">
    <citation type="journal article" date="2020" name="mSystems">
        <title>Genome- and Community-Level Interaction Insights into Carbon Utilization and Element Cycling Functions of Hydrothermarchaeota in Hydrothermal Sediment.</title>
        <authorList>
            <person name="Zhou Z."/>
            <person name="Liu Y."/>
            <person name="Xu W."/>
            <person name="Pan J."/>
            <person name="Luo Z.H."/>
            <person name="Li M."/>
        </authorList>
    </citation>
    <scope>NUCLEOTIDE SEQUENCE [LARGE SCALE GENOMIC DNA]</scope>
    <source>
        <strain evidence="6">SpSt-143</strain>
    </source>
</reference>
<feature type="region of interest" description="Disordered" evidence="4">
    <location>
        <begin position="18"/>
        <end position="120"/>
    </location>
</feature>
<protein>
    <submittedName>
        <fullName evidence="6">Type II/IV secretion system protein</fullName>
    </submittedName>
</protein>
<sequence>MPAALRYAPERIIQKRLGELRLRPPESAGLSKPAGTEKRSETPLPAEPKAPEPPPSLRQLAWEIDETEPETPEPVADEPEDLDWLPPLAQDADAPASSAAAEPETPSSAEGRGPDKALPEDWEQKPLRAPSEAHPEPHAEAPALDPETIVALEAIETTPGAFEGDEEADETDSIDEAVPPPVQIVLDDLPELKEAIVRDRVVSRLVEKGAVPLHVVYQAYQRQQEEQLKEPLWRVLAQHEQAPQEAIYEEAARLYAFPIARLEPGKPSPEFVRSVMDTFEEEVRERLIDLRVIPFEVDLDAQTGAVKLVLVTHDPMRPEVHRLVQRLKLERFELQYAPRGLITAALLEAYPRRNEYLERVREEAAFDLGTSYDTETELIDEEALEAEINRSKLINLFEATLVEAVRQGASDIHIFPNNQKKVEIHFRIDGRLSRWHVEDKVHPEALIAVIKDQSVNVDRFERDAAQDGFIQRWIDDHLIRFRVSVLPIANALEDLRSESIVIRVLDDRKVIKDLRLLGLNKKALERFERAIRQPHGMVIVTGPTGSGKSTTLYAALHQVVSPEVNVLTIEDPVEYIIPGVRQIKLNHKLGLEDALRAILRHDPDIVMVGEMRDRQTAELAIKLANTGHLTFSTLHTNDAPSAVSRLYKMGIEPFLIAYAINLVVAQRLIRKVCPKCRVPDPDPDPVLLMRLGFTEEEIAHTTFYKAAQNARCPVCKGVGYKGRRAITETLWFSRTIRHMIVEAQGVIDEDALRAQAIREGMQTLQEAAREVVLLGETTVEEMMATVAFQI</sequence>
<gene>
    <name evidence="6" type="ORF">ENO59_12415</name>
</gene>
<dbReference type="InterPro" id="IPR037257">
    <property type="entry name" value="T2SS_E_N_sf"/>
</dbReference>
<dbReference type="AlphaFoldDB" id="A0A7V2B2U9"/>
<name>A0A7V2B2U9_RHOMR</name>
<dbReference type="GO" id="GO:0005886">
    <property type="term" value="C:plasma membrane"/>
    <property type="evidence" value="ECO:0007669"/>
    <property type="project" value="TreeGrafter"/>
</dbReference>
<dbReference type="Pfam" id="PF00437">
    <property type="entry name" value="T2SSE"/>
    <property type="match status" value="1"/>
</dbReference>
<comment type="similarity">
    <text evidence="1">Belongs to the GSP E family.</text>
</comment>
<feature type="compositionally biased region" description="Low complexity" evidence="4">
    <location>
        <begin position="84"/>
        <end position="110"/>
    </location>
</feature>
<keyword evidence="3" id="KW-0067">ATP-binding</keyword>
<evidence type="ECO:0000256" key="4">
    <source>
        <dbReference type="SAM" id="MobiDB-lite"/>
    </source>
</evidence>
<dbReference type="CDD" id="cd01129">
    <property type="entry name" value="PulE-GspE-like"/>
    <property type="match status" value="1"/>
</dbReference>
<feature type="region of interest" description="Disordered" evidence="4">
    <location>
        <begin position="126"/>
        <end position="145"/>
    </location>
</feature>
<feature type="compositionally biased region" description="Pro residues" evidence="4">
    <location>
        <begin position="45"/>
        <end position="56"/>
    </location>
</feature>
<keyword evidence="2" id="KW-0547">Nucleotide-binding</keyword>
<evidence type="ECO:0000259" key="5">
    <source>
        <dbReference type="PROSITE" id="PS00662"/>
    </source>
</evidence>
<dbReference type="Gene3D" id="3.30.450.90">
    <property type="match status" value="1"/>
</dbReference>
<dbReference type="EMBL" id="DSGB01000007">
    <property type="protein sequence ID" value="HER97286.1"/>
    <property type="molecule type" value="Genomic_DNA"/>
</dbReference>
<feature type="domain" description="Bacterial type II secretion system protein E" evidence="5">
    <location>
        <begin position="599"/>
        <end position="613"/>
    </location>
</feature>
<dbReference type="SUPFAM" id="SSF160246">
    <property type="entry name" value="EspE N-terminal domain-like"/>
    <property type="match status" value="1"/>
</dbReference>
<dbReference type="GO" id="GO:0005524">
    <property type="term" value="F:ATP binding"/>
    <property type="evidence" value="ECO:0007669"/>
    <property type="project" value="UniProtKB-KW"/>
</dbReference>
<evidence type="ECO:0000256" key="2">
    <source>
        <dbReference type="ARBA" id="ARBA00022741"/>
    </source>
</evidence>
<dbReference type="InterPro" id="IPR001482">
    <property type="entry name" value="T2SS/T4SS_dom"/>
</dbReference>
<feature type="compositionally biased region" description="Basic and acidic residues" evidence="4">
    <location>
        <begin position="126"/>
        <end position="139"/>
    </location>
</feature>
<feature type="compositionally biased region" description="Acidic residues" evidence="4">
    <location>
        <begin position="63"/>
        <end position="83"/>
    </location>
</feature>
<dbReference type="SUPFAM" id="SSF52540">
    <property type="entry name" value="P-loop containing nucleoside triphosphate hydrolases"/>
    <property type="match status" value="1"/>
</dbReference>
<evidence type="ECO:0000256" key="1">
    <source>
        <dbReference type="ARBA" id="ARBA00006611"/>
    </source>
</evidence>